<dbReference type="PROSITE" id="PS50850">
    <property type="entry name" value="MFS"/>
    <property type="match status" value="1"/>
</dbReference>
<dbReference type="InterPro" id="IPR036259">
    <property type="entry name" value="MFS_trans_sf"/>
</dbReference>
<feature type="transmembrane region" description="Helical" evidence="8">
    <location>
        <begin position="362"/>
        <end position="381"/>
    </location>
</feature>
<dbReference type="FunFam" id="1.20.1250.20:FF:000134">
    <property type="entry name" value="MFS sugar transporter protein"/>
    <property type="match status" value="1"/>
</dbReference>
<feature type="transmembrane region" description="Helical" evidence="8">
    <location>
        <begin position="304"/>
        <end position="324"/>
    </location>
</feature>
<name>A0A9Q8L6H5_PASFU</name>
<dbReference type="SUPFAM" id="SSF103473">
    <property type="entry name" value="MFS general substrate transporter"/>
    <property type="match status" value="1"/>
</dbReference>
<feature type="transmembrane region" description="Helical" evidence="8">
    <location>
        <begin position="434"/>
        <end position="454"/>
    </location>
</feature>
<accession>A0A9Q8L6H5</accession>
<reference evidence="10" key="2">
    <citation type="journal article" date="2022" name="Microb. Genom.">
        <title>A chromosome-scale genome assembly of the tomato pathogen Cladosporium fulvum reveals a compartmentalized genome architecture and the presence of a dispensable chromosome.</title>
        <authorList>
            <person name="Zaccaron A.Z."/>
            <person name="Chen L.H."/>
            <person name="Samaras A."/>
            <person name="Stergiopoulos I."/>
        </authorList>
    </citation>
    <scope>NUCLEOTIDE SEQUENCE</scope>
    <source>
        <strain evidence="10">Race5_Kim</strain>
    </source>
</reference>
<feature type="transmembrane region" description="Helical" evidence="8">
    <location>
        <begin position="331"/>
        <end position="350"/>
    </location>
</feature>
<dbReference type="InterPro" id="IPR005828">
    <property type="entry name" value="MFS_sugar_transport-like"/>
</dbReference>
<evidence type="ECO:0000256" key="5">
    <source>
        <dbReference type="ARBA" id="ARBA00022989"/>
    </source>
</evidence>
<protein>
    <submittedName>
        <fullName evidence="10">Quinate permease</fullName>
    </submittedName>
</protein>
<keyword evidence="11" id="KW-1185">Reference proteome</keyword>
<organism evidence="10 11">
    <name type="scientific">Passalora fulva</name>
    <name type="common">Tomato leaf mold</name>
    <name type="synonym">Cladosporium fulvum</name>
    <dbReference type="NCBI Taxonomy" id="5499"/>
    <lineage>
        <taxon>Eukaryota</taxon>
        <taxon>Fungi</taxon>
        <taxon>Dikarya</taxon>
        <taxon>Ascomycota</taxon>
        <taxon>Pezizomycotina</taxon>
        <taxon>Dothideomycetes</taxon>
        <taxon>Dothideomycetidae</taxon>
        <taxon>Mycosphaerellales</taxon>
        <taxon>Mycosphaerellaceae</taxon>
        <taxon>Fulvia</taxon>
    </lineage>
</organism>
<evidence type="ECO:0000256" key="6">
    <source>
        <dbReference type="ARBA" id="ARBA00023136"/>
    </source>
</evidence>
<evidence type="ECO:0000256" key="8">
    <source>
        <dbReference type="SAM" id="Phobius"/>
    </source>
</evidence>
<feature type="transmembrane region" description="Helical" evidence="8">
    <location>
        <begin position="54"/>
        <end position="73"/>
    </location>
</feature>
<dbReference type="Gene3D" id="1.20.1250.20">
    <property type="entry name" value="MFS general substrate transporter like domains"/>
    <property type="match status" value="1"/>
</dbReference>
<dbReference type="RefSeq" id="XP_047756084.1">
    <property type="nucleotide sequence ID" value="XM_047899831.1"/>
</dbReference>
<dbReference type="PANTHER" id="PTHR48022">
    <property type="entry name" value="PLASTIDIC GLUCOSE TRANSPORTER 4"/>
    <property type="match status" value="1"/>
</dbReference>
<reference evidence="10" key="1">
    <citation type="submission" date="2021-12" db="EMBL/GenBank/DDBJ databases">
        <authorList>
            <person name="Zaccaron A."/>
            <person name="Stergiopoulos I."/>
        </authorList>
    </citation>
    <scope>NUCLEOTIDE SEQUENCE</scope>
    <source>
        <strain evidence="10">Race5_Kim</strain>
    </source>
</reference>
<evidence type="ECO:0000259" key="9">
    <source>
        <dbReference type="PROSITE" id="PS50850"/>
    </source>
</evidence>
<evidence type="ECO:0000256" key="4">
    <source>
        <dbReference type="ARBA" id="ARBA00022692"/>
    </source>
</evidence>
<dbReference type="InterPro" id="IPR020846">
    <property type="entry name" value="MFS_dom"/>
</dbReference>
<keyword evidence="5 8" id="KW-1133">Transmembrane helix</keyword>
<dbReference type="GO" id="GO:0005351">
    <property type="term" value="F:carbohydrate:proton symporter activity"/>
    <property type="evidence" value="ECO:0007669"/>
    <property type="project" value="TreeGrafter"/>
</dbReference>
<dbReference type="GeneID" id="71980561"/>
<dbReference type="AlphaFoldDB" id="A0A9Q8L6H5"/>
<evidence type="ECO:0000256" key="2">
    <source>
        <dbReference type="ARBA" id="ARBA00010992"/>
    </source>
</evidence>
<feature type="transmembrane region" description="Helical" evidence="8">
    <location>
        <begin position="109"/>
        <end position="134"/>
    </location>
</feature>
<feature type="transmembrane region" description="Helical" evidence="8">
    <location>
        <begin position="146"/>
        <end position="164"/>
    </location>
</feature>
<dbReference type="EMBL" id="CP090163">
    <property type="protein sequence ID" value="UJO11718.1"/>
    <property type="molecule type" value="Genomic_DNA"/>
</dbReference>
<comment type="subcellular location">
    <subcellularLocation>
        <location evidence="1">Membrane</location>
        <topology evidence="1">Multi-pass membrane protein</topology>
    </subcellularLocation>
</comment>
<sequence length="511" mass="56768">MARFNTSRTRVYNWYISIVAASCMVLYGYDASVYNAVQGSSNWVAYFNDPDANIIGAVNTSYTVGAIVAGFFMGGPIADYFGRRVGMASGSVCVIVATFMQTFSPRGQIGCFIAGRVVVGIGQGLALTAGSIYIGECAPPEIRGQIMTFWQCFYSVGSFIAYWINFACAKHVEGLGEWDWKIVIIFQLLMPILILAQVFFIPESPRWSVKHEKIDQARHSLRQIRATEQEVEDEVLMIREAVEFEKEAISFSYTALWKDRSVRKRLMLAFVLNAGQQITGQGSLNTYSTIVYKKVFQSDSTIALINALNATCGILFTLNAAWTADRFGRKFLFIVGAIGMGVCMIIVASVETQTPNLPDGSKSHSVAISIVFLLFLFIFFYKPTWGATVWIWTSEVFSMNVRAQAVGMASQTQNIAQAIVGQFFPIFLKNCGFYAFYMFAGINVLLAVFVWFFVPETRNVLLEEMDTKFGGSNHVEKGGQIMGLEDSHHVDIDADTKMAHAEHVQDVKSSS</sequence>
<dbReference type="OrthoDB" id="6612291at2759"/>
<dbReference type="GO" id="GO:0016020">
    <property type="term" value="C:membrane"/>
    <property type="evidence" value="ECO:0007669"/>
    <property type="project" value="UniProtKB-SubCell"/>
</dbReference>
<dbReference type="NCBIfam" id="TIGR00879">
    <property type="entry name" value="SP"/>
    <property type="match status" value="1"/>
</dbReference>
<evidence type="ECO:0000256" key="7">
    <source>
        <dbReference type="RuleBase" id="RU003346"/>
    </source>
</evidence>
<evidence type="ECO:0000313" key="11">
    <source>
        <dbReference type="Proteomes" id="UP000756132"/>
    </source>
</evidence>
<gene>
    <name evidence="10" type="ORF">CLAFUR5_00683</name>
</gene>
<dbReference type="InterPro" id="IPR050360">
    <property type="entry name" value="MFS_Sugar_Transporters"/>
</dbReference>
<evidence type="ECO:0000256" key="3">
    <source>
        <dbReference type="ARBA" id="ARBA00022448"/>
    </source>
</evidence>
<dbReference type="InterPro" id="IPR005829">
    <property type="entry name" value="Sugar_transporter_CS"/>
</dbReference>
<keyword evidence="6 8" id="KW-0472">Membrane</keyword>
<evidence type="ECO:0000256" key="1">
    <source>
        <dbReference type="ARBA" id="ARBA00004141"/>
    </source>
</evidence>
<feature type="transmembrane region" description="Helical" evidence="8">
    <location>
        <begin position="12"/>
        <end position="34"/>
    </location>
</feature>
<dbReference type="PRINTS" id="PR00171">
    <property type="entry name" value="SUGRTRNSPORT"/>
</dbReference>
<proteinExistence type="inferred from homology"/>
<evidence type="ECO:0000313" key="10">
    <source>
        <dbReference type="EMBL" id="UJO11718.1"/>
    </source>
</evidence>
<dbReference type="KEGG" id="ffu:CLAFUR5_00683"/>
<dbReference type="Pfam" id="PF00083">
    <property type="entry name" value="Sugar_tr"/>
    <property type="match status" value="1"/>
</dbReference>
<keyword evidence="4 8" id="KW-0812">Transmembrane</keyword>
<keyword evidence="3 7" id="KW-0813">Transport</keyword>
<dbReference type="PROSITE" id="PS51257">
    <property type="entry name" value="PROKAR_LIPOPROTEIN"/>
    <property type="match status" value="1"/>
</dbReference>
<dbReference type="PROSITE" id="PS00217">
    <property type="entry name" value="SUGAR_TRANSPORT_2"/>
    <property type="match status" value="1"/>
</dbReference>
<dbReference type="PANTHER" id="PTHR48022:SF46">
    <property type="entry name" value="SUGAR TRANSPORTER, PUTATIVE (AFU_ORTHOLOGUE AFUA_1G11830)-RELATED"/>
    <property type="match status" value="1"/>
</dbReference>
<dbReference type="OMA" id="FMQTFAP"/>
<dbReference type="PROSITE" id="PS00216">
    <property type="entry name" value="SUGAR_TRANSPORT_1"/>
    <property type="match status" value="2"/>
</dbReference>
<dbReference type="InterPro" id="IPR003663">
    <property type="entry name" value="Sugar/inositol_transpt"/>
</dbReference>
<feature type="domain" description="Major facilitator superfamily (MFS) profile" evidence="9">
    <location>
        <begin position="16"/>
        <end position="458"/>
    </location>
</feature>
<dbReference type="Proteomes" id="UP000756132">
    <property type="component" value="Chromosome 1"/>
</dbReference>
<comment type="similarity">
    <text evidence="2 7">Belongs to the major facilitator superfamily. Sugar transporter (TC 2.A.1.1) family.</text>
</comment>
<feature type="transmembrane region" description="Helical" evidence="8">
    <location>
        <begin position="184"/>
        <end position="201"/>
    </location>
</feature>